<reference evidence="2" key="1">
    <citation type="submission" date="2022-06" db="EMBL/GenBank/DDBJ databases">
        <authorList>
            <consortium name="SYNGENTA / RWTH Aachen University"/>
        </authorList>
    </citation>
    <scope>NUCLEOTIDE SEQUENCE</scope>
</reference>
<evidence type="ECO:0000313" key="2">
    <source>
        <dbReference type="EMBL" id="CAH7685900.1"/>
    </source>
</evidence>
<dbReference type="EMBL" id="CALTRL010005757">
    <property type="protein sequence ID" value="CAH7685900.1"/>
    <property type="molecule type" value="Genomic_DNA"/>
</dbReference>
<dbReference type="AlphaFoldDB" id="A0AAV0BIF0"/>
<sequence>MPYSLDSVTPQKRHMSLVPVAMPQPVFLIKLLLARTDKQWGRALSMQRDVKGFSNEIHTEELVESQTGPETLLELSRPVSE</sequence>
<comment type="caution">
    <text evidence="2">The sequence shown here is derived from an EMBL/GenBank/DDBJ whole genome shotgun (WGS) entry which is preliminary data.</text>
</comment>
<gene>
    <name evidence="2" type="ORF">PPACK8108_LOCUS20496</name>
</gene>
<proteinExistence type="predicted"/>
<dbReference type="Proteomes" id="UP001153365">
    <property type="component" value="Unassembled WGS sequence"/>
</dbReference>
<feature type="region of interest" description="Disordered" evidence="1">
    <location>
        <begin position="61"/>
        <end position="81"/>
    </location>
</feature>
<evidence type="ECO:0000256" key="1">
    <source>
        <dbReference type="SAM" id="MobiDB-lite"/>
    </source>
</evidence>
<keyword evidence="3" id="KW-1185">Reference proteome</keyword>
<accession>A0AAV0BIF0</accession>
<name>A0AAV0BIF0_PHAPC</name>
<organism evidence="2 3">
    <name type="scientific">Phakopsora pachyrhizi</name>
    <name type="common">Asian soybean rust disease fungus</name>
    <dbReference type="NCBI Taxonomy" id="170000"/>
    <lineage>
        <taxon>Eukaryota</taxon>
        <taxon>Fungi</taxon>
        <taxon>Dikarya</taxon>
        <taxon>Basidiomycota</taxon>
        <taxon>Pucciniomycotina</taxon>
        <taxon>Pucciniomycetes</taxon>
        <taxon>Pucciniales</taxon>
        <taxon>Phakopsoraceae</taxon>
        <taxon>Phakopsora</taxon>
    </lineage>
</organism>
<evidence type="ECO:0000313" key="3">
    <source>
        <dbReference type="Proteomes" id="UP001153365"/>
    </source>
</evidence>
<protein>
    <submittedName>
        <fullName evidence="2">Uncharacterized protein</fullName>
    </submittedName>
</protein>